<accession>A0ABQ2NJM2</accession>
<evidence type="ECO:0008006" key="3">
    <source>
        <dbReference type="Google" id="ProtNLM"/>
    </source>
</evidence>
<proteinExistence type="predicted"/>
<reference evidence="2" key="1">
    <citation type="journal article" date="2019" name="Int. J. Syst. Evol. Microbiol.">
        <title>The Global Catalogue of Microorganisms (GCM) 10K type strain sequencing project: providing services to taxonomists for standard genome sequencing and annotation.</title>
        <authorList>
            <consortium name="The Broad Institute Genomics Platform"/>
            <consortium name="The Broad Institute Genome Sequencing Center for Infectious Disease"/>
            <person name="Wu L."/>
            <person name="Ma J."/>
        </authorList>
    </citation>
    <scope>NUCLEOTIDE SEQUENCE [LARGE SCALE GENOMIC DNA]</scope>
    <source>
        <strain evidence="2">CGMCC 1.7656</strain>
    </source>
</reference>
<organism evidence="1 2">
    <name type="scientific">Cloacibacterium rupense</name>
    <dbReference type="NCBI Taxonomy" id="517423"/>
    <lineage>
        <taxon>Bacteria</taxon>
        <taxon>Pseudomonadati</taxon>
        <taxon>Bacteroidota</taxon>
        <taxon>Flavobacteriia</taxon>
        <taxon>Flavobacteriales</taxon>
        <taxon>Weeksellaceae</taxon>
    </lineage>
</organism>
<dbReference type="SUPFAM" id="SSF56935">
    <property type="entry name" value="Porins"/>
    <property type="match status" value="1"/>
</dbReference>
<dbReference type="Gene3D" id="2.60.40.1120">
    <property type="entry name" value="Carboxypeptidase-like, regulatory domain"/>
    <property type="match status" value="1"/>
</dbReference>
<name>A0ABQ2NJM2_9FLAO</name>
<gene>
    <name evidence="1" type="ORF">GCM10010992_12870</name>
</gene>
<sequence length="902" mass="102014">MKKIASIAFLFIFTTLIFAQKTISGKVYGEDKKPLPSASVTIEEIGKNAILSYAITDANGNYKVTFTSNDAKVNVKVKAFNYKTTINQYDNATQTLNFNLEVQATEIKEVKLKTKLVTKRGDTISYDLKSFESKADRTLADVLKKMPGVEVNKDGSILYQGEPINKFYVNGKDLMEGGYGTINNSLPKDAVQKVEILENHQPVKILQDKLASENAAINVKLKNSVTMTGRGEASLGVAPSLWNLKLSPMLFTPKVQWVLNYKTNNIGDQVERENQIMAFGNRFEGVRRNFSENSWLSVENAVTPNNIPVNRYLFNKVHYVSANLLTNISKDWEFKANTSYTNNAIDRESIVNTYNANGNLTNRTSVANNFYTNQAKGEIIFSKNANKSFFKNTTTYNGLWNTDVAKTVNVINSDQRNKTPSNNFQNSLSAIIPWKEKLVNVMSFISYRDDKQDLFINPANYVLSLQTEAQNSDLIHQFLNLKTFETIHSASIGFSKNSWTFTPEVGLNYSTNKLITDLNGETSGGVQNFGTSYENNLKFKSLKPYAQMMANFKKGGFEANLTFPVNFNNITATDSQNLDKSLNKVTYEPRLFARYDLTSFWKISAFSGISNSFGTISDIYSGKILLSSTNLSTKDTDIQQSTSKFVGSALEYRNPLNNIFFNVRYNFNDRSNNISYRNFLNINTQQLTVKGYNLENVGSSNSIRTELGKYFPKFKTNASVGYSYSLGKSQQLQAILITPSDDISNFPPPTEADFQNVKSNNQGITFKFNNNYFSWLSVDYNASLSFVKSEIFGTKYTKNTSKNFNHTLSTYLYPIKDHTIGFTWDELQFQNAGATKKNSFYDISYQYSLTKEKMDIELKVVNIANTNAFEDIRFDSTLNQVRETSVNIRPRQVLLTVKFNFK</sequence>
<dbReference type="RefSeq" id="WP_188617252.1">
    <property type="nucleotide sequence ID" value="NZ_BMLV01000002.1"/>
</dbReference>
<dbReference type="Proteomes" id="UP000620064">
    <property type="component" value="Unassembled WGS sequence"/>
</dbReference>
<dbReference type="EMBL" id="BMLV01000002">
    <property type="protein sequence ID" value="GGP03658.1"/>
    <property type="molecule type" value="Genomic_DNA"/>
</dbReference>
<dbReference type="SUPFAM" id="SSF49464">
    <property type="entry name" value="Carboxypeptidase regulatory domain-like"/>
    <property type="match status" value="1"/>
</dbReference>
<evidence type="ECO:0000313" key="2">
    <source>
        <dbReference type="Proteomes" id="UP000620064"/>
    </source>
</evidence>
<dbReference type="Pfam" id="PF13620">
    <property type="entry name" value="CarboxypepD_reg"/>
    <property type="match status" value="1"/>
</dbReference>
<comment type="caution">
    <text evidence="1">The sequence shown here is derived from an EMBL/GenBank/DDBJ whole genome shotgun (WGS) entry which is preliminary data.</text>
</comment>
<dbReference type="InterPro" id="IPR008969">
    <property type="entry name" value="CarboxyPept-like_regulatory"/>
</dbReference>
<evidence type="ECO:0000313" key="1">
    <source>
        <dbReference type="EMBL" id="GGP03658.1"/>
    </source>
</evidence>
<keyword evidence="2" id="KW-1185">Reference proteome</keyword>
<protein>
    <recommendedName>
        <fullName evidence="3">Carboxypeptidase regulatory-like domain-containing protein</fullName>
    </recommendedName>
</protein>